<proteinExistence type="predicted"/>
<reference evidence="1" key="1">
    <citation type="journal article" date="2021" name="Proc. Natl. Acad. Sci. U.S.A.">
        <title>A Catalog of Tens of Thousands of Viruses from Human Metagenomes Reveals Hidden Associations with Chronic Diseases.</title>
        <authorList>
            <person name="Tisza M.J."/>
            <person name="Buck C.B."/>
        </authorList>
    </citation>
    <scope>NUCLEOTIDE SEQUENCE</scope>
    <source>
        <strain evidence="1">CtPsO101</strain>
    </source>
</reference>
<organism evidence="1">
    <name type="scientific">Siphoviridae sp. ctPsO101</name>
    <dbReference type="NCBI Taxonomy" id="2825487"/>
    <lineage>
        <taxon>Viruses</taxon>
        <taxon>Duplodnaviria</taxon>
        <taxon>Heunggongvirae</taxon>
        <taxon>Uroviricota</taxon>
        <taxon>Caudoviricetes</taxon>
    </lineage>
</organism>
<sequence>MEDNDLVVQADRYHALCAMEGRVNALVDLIRAKKELTTDDALIILGYEPEGDNLTTEDLMDLEERERGKYAGEPDAD</sequence>
<accession>A0A8S5PVA4</accession>
<protein>
    <submittedName>
        <fullName evidence="1">Uncharacterized protein</fullName>
    </submittedName>
</protein>
<dbReference type="EMBL" id="BK015523">
    <property type="protein sequence ID" value="DAE10982.1"/>
    <property type="molecule type" value="Genomic_DNA"/>
</dbReference>
<name>A0A8S5PVA4_9CAUD</name>
<evidence type="ECO:0000313" key="1">
    <source>
        <dbReference type="EMBL" id="DAE10982.1"/>
    </source>
</evidence>